<keyword evidence="6" id="KW-0152">Cholesterol biosynthesis</keyword>
<dbReference type="PANTHER" id="PTHR21257:SF52">
    <property type="entry name" value="DELTA(14)-STEROL REDUCTASE TM7SF2"/>
    <property type="match status" value="1"/>
</dbReference>
<keyword evidence="11" id="KW-0443">Lipid metabolism</keyword>
<evidence type="ECO:0000256" key="12">
    <source>
        <dbReference type="ARBA" id="ARBA00023136"/>
    </source>
</evidence>
<feature type="transmembrane region" description="Helical" evidence="16">
    <location>
        <begin position="432"/>
        <end position="451"/>
    </location>
</feature>
<evidence type="ECO:0000256" key="16">
    <source>
        <dbReference type="SAM" id="Phobius"/>
    </source>
</evidence>
<keyword evidence="6" id="KW-0153">Cholesterol metabolism</keyword>
<keyword evidence="12 16" id="KW-0472">Membrane</keyword>
<dbReference type="Gene3D" id="1.20.120.1630">
    <property type="match status" value="1"/>
</dbReference>
<feature type="transmembrane region" description="Helical" evidence="16">
    <location>
        <begin position="399"/>
        <end position="417"/>
    </location>
</feature>
<feature type="transmembrane region" description="Helical" evidence="16">
    <location>
        <begin position="232"/>
        <end position="255"/>
    </location>
</feature>
<keyword evidence="7" id="KW-0752">Steroid biosynthesis</keyword>
<dbReference type="PANTHER" id="PTHR21257">
    <property type="entry name" value="DELTA(14)-STEROL REDUCTASE"/>
    <property type="match status" value="1"/>
</dbReference>
<evidence type="ECO:0000256" key="14">
    <source>
        <dbReference type="ARBA" id="ARBA00023221"/>
    </source>
</evidence>
<dbReference type="InterPro" id="IPR018083">
    <property type="entry name" value="Sterol_reductase_CS"/>
</dbReference>
<feature type="transmembrane region" description="Helical" evidence="16">
    <location>
        <begin position="308"/>
        <end position="328"/>
    </location>
</feature>
<comment type="subcellular location">
    <subcellularLocation>
        <location evidence="1">Membrane</location>
        <topology evidence="1">Multi-pass membrane protein</topology>
    </subcellularLocation>
</comment>
<dbReference type="GeneID" id="106815364"/>
<keyword evidence="5 16" id="KW-0812">Transmembrane</keyword>
<reference evidence="18" key="1">
    <citation type="submission" date="2025-08" db="UniProtKB">
        <authorList>
            <consortium name="RefSeq"/>
        </authorList>
    </citation>
    <scope>IDENTIFICATION</scope>
</reference>
<dbReference type="InterPro" id="IPR001171">
    <property type="entry name" value="ERG24_DHCR-like"/>
</dbReference>
<keyword evidence="10" id="KW-0756">Sterol biosynthesis</keyword>
<evidence type="ECO:0000256" key="13">
    <source>
        <dbReference type="ARBA" id="ARBA00023166"/>
    </source>
</evidence>
<keyword evidence="8 16" id="KW-1133">Transmembrane helix</keyword>
<protein>
    <submittedName>
        <fullName evidence="18">Delta(14)-sterol reductase-like</fullName>
    </submittedName>
</protein>
<organism evidence="17 18">
    <name type="scientific">Priapulus caudatus</name>
    <name type="common">Priapulid worm</name>
    <dbReference type="NCBI Taxonomy" id="37621"/>
    <lineage>
        <taxon>Eukaryota</taxon>
        <taxon>Metazoa</taxon>
        <taxon>Ecdysozoa</taxon>
        <taxon>Scalidophora</taxon>
        <taxon>Priapulida</taxon>
        <taxon>Priapulimorpha</taxon>
        <taxon>Priapulimorphida</taxon>
        <taxon>Priapulidae</taxon>
        <taxon>Priapulus</taxon>
    </lineage>
</organism>
<evidence type="ECO:0000313" key="18">
    <source>
        <dbReference type="RefSeq" id="XP_014675302.1"/>
    </source>
</evidence>
<dbReference type="RefSeq" id="XP_014675302.1">
    <property type="nucleotide sequence ID" value="XM_014819816.1"/>
</dbReference>
<evidence type="ECO:0000313" key="17">
    <source>
        <dbReference type="Proteomes" id="UP000695022"/>
    </source>
</evidence>
<gene>
    <name evidence="18" type="primary">LOC106815364</name>
</gene>
<feature type="compositionally biased region" description="Low complexity" evidence="15">
    <location>
        <begin position="105"/>
        <end position="118"/>
    </location>
</feature>
<proteinExistence type="inferred from homology"/>
<evidence type="ECO:0000256" key="11">
    <source>
        <dbReference type="ARBA" id="ARBA00023098"/>
    </source>
</evidence>
<evidence type="ECO:0000256" key="6">
    <source>
        <dbReference type="ARBA" id="ARBA00022778"/>
    </source>
</evidence>
<keyword evidence="9" id="KW-0560">Oxidoreductase</keyword>
<keyword evidence="17" id="KW-1185">Reference proteome</keyword>
<evidence type="ECO:0000256" key="4">
    <source>
        <dbReference type="ARBA" id="ARBA00022516"/>
    </source>
</evidence>
<feature type="transmembrane region" description="Helical" evidence="16">
    <location>
        <begin position="550"/>
        <end position="568"/>
    </location>
</feature>
<evidence type="ECO:0000256" key="2">
    <source>
        <dbReference type="ARBA" id="ARBA00004770"/>
    </source>
</evidence>
<evidence type="ECO:0000256" key="1">
    <source>
        <dbReference type="ARBA" id="ARBA00004141"/>
    </source>
</evidence>
<dbReference type="PROSITE" id="PS01018">
    <property type="entry name" value="STEROL_REDUCT_2"/>
    <property type="match status" value="1"/>
</dbReference>
<evidence type="ECO:0000256" key="7">
    <source>
        <dbReference type="ARBA" id="ARBA00022955"/>
    </source>
</evidence>
<evidence type="ECO:0000256" key="15">
    <source>
        <dbReference type="SAM" id="MobiDB-lite"/>
    </source>
</evidence>
<sequence length="598" mass="67762">MPKSPGNALARQVGEHVRVYIPDTDVWVDGKVLDNHAKYTVELKTGKTIIAPGRQVTKPSRSQSKSPARSRSRSRSRGRGKSPPRTAKTKSATTSPARRSRSTSRSRTTTIPMTSTPAKKTTLSETKTYKIDKEVKDEVRSLGPDTPTRTSARLAAMASTNKQQPESMTADIKQMPRSEKVRKTMQKEFGGAFGALTTMLMLPATVILLYFTCTKGKCVFFKRPELPLQLHAYFNWQATAAYMGWFVAQVLLALLPIGRIVQGQPLRSGNRLSYRLNGGLAFVVSLASLVVAQMYLKYPIAAFVYRNYMQLACTAMVFSTLMSVILYLKARRAANNALNPYGNSGSHIYDFFLGHELNPRIRSFDLKFFCELRPGLIGWVVINMCMVAKDCQDNGSPSYPLLLVVGCQFLYVFDALFHEESVLTTFDITQEGFGWMLAFGDLVWVPFVYSLQARYLLDHRSSVHVHNYALVAILLLNMIGFWIFRLANKEKDTFRKNPHHPSISHLKSIATPSGKRLLISGWWGFVRKPNYLGDLLMAVAWSLPCGFRHLPPWFYPIYFAVLLVHRAIRDEHACRQKYGDAWDRYCEKVKYRIVPYVF</sequence>
<comment type="similarity">
    <text evidence="3">Belongs to the ERG4/ERG24 family.</text>
</comment>
<evidence type="ECO:0000256" key="3">
    <source>
        <dbReference type="ARBA" id="ARBA00005402"/>
    </source>
</evidence>
<keyword evidence="13" id="KW-1207">Sterol metabolism</keyword>
<feature type="compositionally biased region" description="Low complexity" evidence="15">
    <location>
        <begin position="83"/>
        <end position="97"/>
    </location>
</feature>
<feature type="region of interest" description="Disordered" evidence="15">
    <location>
        <begin position="50"/>
        <end position="129"/>
    </location>
</feature>
<feature type="transmembrane region" description="Helical" evidence="16">
    <location>
        <begin position="463"/>
        <end position="484"/>
    </location>
</feature>
<evidence type="ECO:0000256" key="8">
    <source>
        <dbReference type="ARBA" id="ARBA00022989"/>
    </source>
</evidence>
<evidence type="ECO:0000256" key="5">
    <source>
        <dbReference type="ARBA" id="ARBA00022692"/>
    </source>
</evidence>
<dbReference type="Proteomes" id="UP000695022">
    <property type="component" value="Unplaced"/>
</dbReference>
<evidence type="ECO:0000256" key="10">
    <source>
        <dbReference type="ARBA" id="ARBA00023011"/>
    </source>
</evidence>
<feature type="compositionally biased region" description="Basic residues" evidence="15">
    <location>
        <begin position="68"/>
        <end position="82"/>
    </location>
</feature>
<accession>A0ABM1ESY1</accession>
<keyword evidence="4" id="KW-0444">Lipid biosynthesis</keyword>
<dbReference type="PROSITE" id="PS01017">
    <property type="entry name" value="STEROL_REDUCT_1"/>
    <property type="match status" value="1"/>
</dbReference>
<name>A0ABM1ESY1_PRICU</name>
<evidence type="ECO:0000256" key="9">
    <source>
        <dbReference type="ARBA" id="ARBA00023002"/>
    </source>
</evidence>
<dbReference type="Pfam" id="PF01222">
    <property type="entry name" value="ERG4_ERG24"/>
    <property type="match status" value="1"/>
</dbReference>
<feature type="transmembrane region" description="Helical" evidence="16">
    <location>
        <begin position="189"/>
        <end position="212"/>
    </location>
</feature>
<comment type="pathway">
    <text evidence="2">Steroid biosynthesis; cholesterol biosynthesis.</text>
</comment>
<feature type="transmembrane region" description="Helical" evidence="16">
    <location>
        <begin position="276"/>
        <end position="296"/>
    </location>
</feature>
<feature type="compositionally biased region" description="Low complexity" evidence="15">
    <location>
        <begin position="58"/>
        <end position="67"/>
    </location>
</feature>
<keyword evidence="14" id="KW-0753">Steroid metabolism</keyword>